<dbReference type="EMBL" id="CABFVA020000078">
    <property type="protein sequence ID" value="VVM06981.1"/>
    <property type="molecule type" value="Genomic_DNA"/>
</dbReference>
<feature type="compositionally biased region" description="Gly residues" evidence="1">
    <location>
        <begin position="96"/>
        <end position="105"/>
    </location>
</feature>
<dbReference type="InterPro" id="IPR041489">
    <property type="entry name" value="PDZ_6"/>
</dbReference>
<dbReference type="InterPro" id="IPR036034">
    <property type="entry name" value="PDZ_sf"/>
</dbReference>
<feature type="domain" description="PDZ" evidence="2">
    <location>
        <begin position="216"/>
        <end position="262"/>
    </location>
</feature>
<organism evidence="3 4">
    <name type="scientific">Methylacidimicrobium tartarophylax</name>
    <dbReference type="NCBI Taxonomy" id="1041768"/>
    <lineage>
        <taxon>Bacteria</taxon>
        <taxon>Pseudomonadati</taxon>
        <taxon>Verrucomicrobiota</taxon>
        <taxon>Methylacidimicrobium</taxon>
    </lineage>
</organism>
<evidence type="ECO:0000313" key="4">
    <source>
        <dbReference type="Proteomes" id="UP000334923"/>
    </source>
</evidence>
<dbReference type="Pfam" id="PF17820">
    <property type="entry name" value="PDZ_6"/>
    <property type="match status" value="1"/>
</dbReference>
<dbReference type="SUPFAM" id="SSF50156">
    <property type="entry name" value="PDZ domain-like"/>
    <property type="match status" value="1"/>
</dbReference>
<evidence type="ECO:0000313" key="3">
    <source>
        <dbReference type="EMBL" id="VVM06981.1"/>
    </source>
</evidence>
<dbReference type="SMART" id="SM00228">
    <property type="entry name" value="PDZ"/>
    <property type="match status" value="1"/>
</dbReference>
<feature type="compositionally biased region" description="Basic and acidic residues" evidence="1">
    <location>
        <begin position="193"/>
        <end position="208"/>
    </location>
</feature>
<dbReference type="PROSITE" id="PS50106">
    <property type="entry name" value="PDZ"/>
    <property type="match status" value="1"/>
</dbReference>
<dbReference type="RefSeq" id="WP_178086995.1">
    <property type="nucleotide sequence ID" value="NZ_CABFVA020000078.1"/>
</dbReference>
<sequence>MKTSAIFLSVGLFTISLYGQVAKPLATTPPIEKAFPLVQKGTEVHVSCPLALNEYQVLSPSEVLHLFYVKSQRRGATGEKTDSSENAAPSGRHHGGGMGGMGGMGGGMGRGGMGMGGMGMGGMGGGGMTGMHGGMGRAGDENEGSSHQGVDRKTVWTSVDAFREALGGLDGSDVRLVFAQPPAASSGQAAKSEGGENLKTDSKPGRVRDEPLALPLGLLLGELEERPTVLAVENGSAGAEAGLRSGDRILSLDGRPCYRSLSVFLGLYREAKARGGSSVSLEVERGQARLTLPVSLPPSLGGSILDVP</sequence>
<dbReference type="InterPro" id="IPR001478">
    <property type="entry name" value="PDZ"/>
</dbReference>
<evidence type="ECO:0000256" key="1">
    <source>
        <dbReference type="SAM" id="MobiDB-lite"/>
    </source>
</evidence>
<accession>A0A5E6MFG9</accession>
<feature type="region of interest" description="Disordered" evidence="1">
    <location>
        <begin position="74"/>
        <end position="105"/>
    </location>
</feature>
<dbReference type="Proteomes" id="UP000334923">
    <property type="component" value="Unassembled WGS sequence"/>
</dbReference>
<gene>
    <name evidence="3" type="ORF">MAMT_01488</name>
</gene>
<keyword evidence="4" id="KW-1185">Reference proteome</keyword>
<feature type="region of interest" description="Disordered" evidence="1">
    <location>
        <begin position="183"/>
        <end position="208"/>
    </location>
</feature>
<name>A0A5E6MFG9_9BACT</name>
<reference evidence="3 4" key="1">
    <citation type="submission" date="2019-09" db="EMBL/GenBank/DDBJ databases">
        <authorList>
            <person name="Cremers G."/>
        </authorList>
    </citation>
    <scope>NUCLEOTIDE SEQUENCE [LARGE SCALE GENOMIC DNA]</scope>
    <source>
        <strain evidence="3">4A</strain>
    </source>
</reference>
<proteinExistence type="predicted"/>
<protein>
    <recommendedName>
        <fullName evidence="2">PDZ domain-containing protein</fullName>
    </recommendedName>
</protein>
<dbReference type="AlphaFoldDB" id="A0A5E6MFG9"/>
<evidence type="ECO:0000259" key="2">
    <source>
        <dbReference type="PROSITE" id="PS50106"/>
    </source>
</evidence>
<dbReference type="Gene3D" id="2.30.42.10">
    <property type="match status" value="1"/>
</dbReference>